<sequence>MLNMTEGALLAVFEDIVPNDCCSSECLTWQLQVLHSFKFSIAYIDVVRGKAERYFYVIQPWIMVSKKQQGPSLQWLL</sequence>
<evidence type="ECO:0000313" key="1">
    <source>
        <dbReference type="EMBL" id="TWF40354.1"/>
    </source>
</evidence>
<comment type="caution">
    <text evidence="1">The sequence shown here is derived from an EMBL/GenBank/DDBJ whole genome shotgun (WGS) entry which is preliminary data.</text>
</comment>
<keyword evidence="2" id="KW-1185">Reference proteome</keyword>
<name>A0A561PQF1_9BACT</name>
<proteinExistence type="predicted"/>
<dbReference type="AlphaFoldDB" id="A0A561PQF1"/>
<dbReference type="Proteomes" id="UP000320811">
    <property type="component" value="Unassembled WGS sequence"/>
</dbReference>
<organism evidence="1 2">
    <name type="scientific">Chitinophaga polysaccharea</name>
    <dbReference type="NCBI Taxonomy" id="1293035"/>
    <lineage>
        <taxon>Bacteria</taxon>
        <taxon>Pseudomonadati</taxon>
        <taxon>Bacteroidota</taxon>
        <taxon>Chitinophagia</taxon>
        <taxon>Chitinophagales</taxon>
        <taxon>Chitinophagaceae</taxon>
        <taxon>Chitinophaga</taxon>
    </lineage>
</organism>
<dbReference type="EMBL" id="VIWO01000004">
    <property type="protein sequence ID" value="TWF40354.1"/>
    <property type="molecule type" value="Genomic_DNA"/>
</dbReference>
<gene>
    <name evidence="1" type="ORF">FHW36_10436</name>
</gene>
<evidence type="ECO:0000313" key="2">
    <source>
        <dbReference type="Proteomes" id="UP000320811"/>
    </source>
</evidence>
<reference evidence="1 2" key="1">
    <citation type="submission" date="2019-06" db="EMBL/GenBank/DDBJ databases">
        <title>Sorghum-associated microbial communities from plants grown in Nebraska, USA.</title>
        <authorList>
            <person name="Schachtman D."/>
        </authorList>
    </citation>
    <scope>NUCLEOTIDE SEQUENCE [LARGE SCALE GENOMIC DNA]</scope>
    <source>
        <strain evidence="1 2">1209</strain>
    </source>
</reference>
<accession>A0A561PQF1</accession>
<protein>
    <submittedName>
        <fullName evidence="1">Uncharacterized protein</fullName>
    </submittedName>
</protein>